<evidence type="ECO:0000313" key="2">
    <source>
        <dbReference type="EMBL" id="GAA1872768.1"/>
    </source>
</evidence>
<evidence type="ECO:0000259" key="1">
    <source>
        <dbReference type="Pfam" id="PF02464"/>
    </source>
</evidence>
<accession>A0ABP4ZXT3</accession>
<name>A0ABP4ZXT3_9MICO</name>
<dbReference type="SUPFAM" id="SSF142433">
    <property type="entry name" value="CinA-like"/>
    <property type="match status" value="1"/>
</dbReference>
<protein>
    <submittedName>
        <fullName evidence="2">CinA family protein</fullName>
    </submittedName>
</protein>
<comment type="caution">
    <text evidence="2">The sequence shown here is derived from an EMBL/GenBank/DDBJ whole genome shotgun (WGS) entry which is preliminary data.</text>
</comment>
<feature type="domain" description="CinA C-terminal" evidence="1">
    <location>
        <begin position="24"/>
        <end position="166"/>
    </location>
</feature>
<dbReference type="NCBIfam" id="TIGR00199">
    <property type="entry name" value="PncC_domain"/>
    <property type="match status" value="1"/>
</dbReference>
<proteinExistence type="predicted"/>
<dbReference type="EMBL" id="BAAANL010000008">
    <property type="protein sequence ID" value="GAA1872768.1"/>
    <property type="molecule type" value="Genomic_DNA"/>
</dbReference>
<evidence type="ECO:0000313" key="3">
    <source>
        <dbReference type="Proteomes" id="UP001501094"/>
    </source>
</evidence>
<dbReference type="InterPro" id="IPR008136">
    <property type="entry name" value="CinA_C"/>
</dbReference>
<dbReference type="RefSeq" id="WP_425561126.1">
    <property type="nucleotide sequence ID" value="NZ_BAAANL010000008.1"/>
</dbReference>
<dbReference type="Pfam" id="PF02464">
    <property type="entry name" value="CinA"/>
    <property type="match status" value="1"/>
</dbReference>
<dbReference type="Proteomes" id="UP001501094">
    <property type="component" value="Unassembled WGS sequence"/>
</dbReference>
<keyword evidence="3" id="KW-1185">Reference proteome</keyword>
<dbReference type="InterPro" id="IPR036653">
    <property type="entry name" value="CinA-like_C"/>
</dbReference>
<dbReference type="Gene3D" id="3.90.950.20">
    <property type="entry name" value="CinA-like"/>
    <property type="match status" value="1"/>
</dbReference>
<sequence length="179" mass="17260">MIPLGARAAGEDGAEPRVTAGELLAVLGLRRWTLGVAESLTGGGVTSALVAVPGTSAVLRGGIVAYATDLKAGLLGVDAGLLAERGAVDPDVASQMAAGVRIATGADVGISTTGVAGPDPQDGNSPGVVYIAVSGPGIDQVRRLDLSGSRPDVIAGAVAGALELALGTISDLSGAVAKG</sequence>
<organism evidence="2 3">
    <name type="scientific">Myceligenerans crystallogenes</name>
    <dbReference type="NCBI Taxonomy" id="316335"/>
    <lineage>
        <taxon>Bacteria</taxon>
        <taxon>Bacillati</taxon>
        <taxon>Actinomycetota</taxon>
        <taxon>Actinomycetes</taxon>
        <taxon>Micrococcales</taxon>
        <taxon>Promicromonosporaceae</taxon>
        <taxon>Myceligenerans</taxon>
    </lineage>
</organism>
<gene>
    <name evidence="2" type="ORF">GCM10009751_35210</name>
</gene>
<reference evidence="3" key="1">
    <citation type="journal article" date="2019" name="Int. J. Syst. Evol. Microbiol.">
        <title>The Global Catalogue of Microorganisms (GCM) 10K type strain sequencing project: providing services to taxonomists for standard genome sequencing and annotation.</title>
        <authorList>
            <consortium name="The Broad Institute Genomics Platform"/>
            <consortium name="The Broad Institute Genome Sequencing Center for Infectious Disease"/>
            <person name="Wu L."/>
            <person name="Ma J."/>
        </authorList>
    </citation>
    <scope>NUCLEOTIDE SEQUENCE [LARGE SCALE GENOMIC DNA]</scope>
    <source>
        <strain evidence="3">JCM 14326</strain>
    </source>
</reference>